<sequence>MTSDHHSYGRSQRHHERRPSKLREAYDDRSARNAQPEHNPITNSFWSKEDARTWSRTPSLHSSENKMDCRSQPHDDRNIANYQLETNPFDSHRRSRDEVRTRSRAPSQHYIAGNTDSRSLEYPPPPIPRRPSINREPTHGTHSEPGSHATRRRYSSAGRERKLDYPPAPVPGKTDSERRGELRARRGSRLTENELRHSSSAPEHLLEYPPPPHRHHRAQDKERRPSSTARKDQLEYPPPPPKCLPHTKRPTIHSESDQDSRSYQRGIQSSTVQKQQPGYPPAYEYPDPPTVAYDYAPSPGDRYIRPANFASPSPQRLADQIVKKEVPSRSLIATRDRQDDTGSVIGEWKAFLNGETGGAELDDIRYQLEVESYRRAWSAMAKYPPSQYYGYGEVYDPGYPHPEHGGMIYYADGWPERGGI</sequence>
<keyword evidence="3" id="KW-1185">Reference proteome</keyword>
<dbReference type="OrthoDB" id="5468773at2759"/>
<feature type="compositionally biased region" description="Basic and acidic residues" evidence="1">
    <location>
        <begin position="252"/>
        <end position="262"/>
    </location>
</feature>
<evidence type="ECO:0000313" key="2">
    <source>
        <dbReference type="EMBL" id="CCX34275.1"/>
    </source>
</evidence>
<accession>U4LQR0</accession>
<feature type="compositionally biased region" description="Basic and acidic residues" evidence="1">
    <location>
        <begin position="174"/>
        <end position="197"/>
    </location>
</feature>
<dbReference type="AlphaFoldDB" id="U4LQR0"/>
<name>U4LQR0_PYROM</name>
<evidence type="ECO:0000313" key="3">
    <source>
        <dbReference type="Proteomes" id="UP000018144"/>
    </source>
</evidence>
<dbReference type="Proteomes" id="UP000018144">
    <property type="component" value="Unassembled WGS sequence"/>
</dbReference>
<reference evidence="2 3" key="1">
    <citation type="journal article" date="2013" name="PLoS Genet.">
        <title>The genome and development-dependent transcriptomes of Pyronema confluens: a window into fungal evolution.</title>
        <authorList>
            <person name="Traeger S."/>
            <person name="Altegoer F."/>
            <person name="Freitag M."/>
            <person name="Gabaldon T."/>
            <person name="Kempken F."/>
            <person name="Kumar A."/>
            <person name="Marcet-Houben M."/>
            <person name="Poggeler S."/>
            <person name="Stajich J.E."/>
            <person name="Nowrousian M."/>
        </authorList>
    </citation>
    <scope>NUCLEOTIDE SEQUENCE [LARGE SCALE GENOMIC DNA]</scope>
    <source>
        <strain evidence="3">CBS 100304</strain>
        <tissue evidence="2">Vegetative mycelium</tissue>
    </source>
</reference>
<protein>
    <submittedName>
        <fullName evidence="2">Uncharacterized protein</fullName>
    </submittedName>
</protein>
<dbReference type="EMBL" id="HF936481">
    <property type="protein sequence ID" value="CCX34275.1"/>
    <property type="molecule type" value="Genomic_DNA"/>
</dbReference>
<feature type="compositionally biased region" description="Basic and acidic residues" evidence="1">
    <location>
        <begin position="19"/>
        <end position="31"/>
    </location>
</feature>
<feature type="compositionally biased region" description="Basic and acidic residues" evidence="1">
    <location>
        <begin position="219"/>
        <end position="234"/>
    </location>
</feature>
<proteinExistence type="predicted"/>
<feature type="compositionally biased region" description="Polar residues" evidence="1">
    <location>
        <begin position="263"/>
        <end position="276"/>
    </location>
</feature>
<feature type="compositionally biased region" description="Polar residues" evidence="1">
    <location>
        <begin position="80"/>
        <end position="89"/>
    </location>
</feature>
<feature type="compositionally biased region" description="Basic and acidic residues" evidence="1">
    <location>
        <begin position="63"/>
        <end position="78"/>
    </location>
</feature>
<feature type="compositionally biased region" description="Basic and acidic residues" evidence="1">
    <location>
        <begin position="90"/>
        <end position="101"/>
    </location>
</feature>
<gene>
    <name evidence="2" type="ORF">PCON_03306</name>
</gene>
<evidence type="ECO:0000256" key="1">
    <source>
        <dbReference type="SAM" id="MobiDB-lite"/>
    </source>
</evidence>
<feature type="region of interest" description="Disordered" evidence="1">
    <location>
        <begin position="1"/>
        <end position="288"/>
    </location>
</feature>
<organism evidence="2 3">
    <name type="scientific">Pyronema omphalodes (strain CBS 100304)</name>
    <name type="common">Pyronema confluens</name>
    <dbReference type="NCBI Taxonomy" id="1076935"/>
    <lineage>
        <taxon>Eukaryota</taxon>
        <taxon>Fungi</taxon>
        <taxon>Dikarya</taxon>
        <taxon>Ascomycota</taxon>
        <taxon>Pezizomycotina</taxon>
        <taxon>Pezizomycetes</taxon>
        <taxon>Pezizales</taxon>
        <taxon>Pyronemataceae</taxon>
        <taxon>Pyronema</taxon>
    </lineage>
</organism>